<dbReference type="Pfam" id="PF18152">
    <property type="entry name" value="DAHP_snth_FXD"/>
    <property type="match status" value="1"/>
</dbReference>
<evidence type="ECO:0000313" key="4">
    <source>
        <dbReference type="EMBL" id="CAA9366987.1"/>
    </source>
</evidence>
<sequence>MLVVMRHDATPEEIQGVVDTMEDMGYEARPMPGKQRTAIGLVGNDGKVNSDRLESLSGVMEVIHVTQPYKQVSREWRDEPTVITLDNGTRIGGDEVVVMAGPCAVESEAQILSIARRLRDAGATILRAGAFKPRTSPYAFQGMGEPGLRLLARAREETGMAIVTEAVDAESLDLVAEHADIVQIGARNMQNFSLLRRAGRSGKPILLKRGMAATVKDLLMSAEYILAEGNGRVILCERGVKGFDTHTRNLLDLTAIPVVKSLSHLPIIADPSHGTGLRAKVIPMARAAVAAGADGLMIEVHPDPERAMSDGAQSLFPDQFDMLMEQIGTIAEAIGREMSEPLAAVGGSRS</sequence>
<dbReference type="NCBIfam" id="NF009239">
    <property type="entry name" value="PRK12595.1"/>
    <property type="match status" value="1"/>
</dbReference>
<dbReference type="InterPro" id="IPR041071">
    <property type="entry name" value="DAHP_snth_FXD"/>
</dbReference>
<evidence type="ECO:0000256" key="1">
    <source>
        <dbReference type="ARBA" id="ARBA00022679"/>
    </source>
</evidence>
<dbReference type="PANTHER" id="PTHR43018">
    <property type="entry name" value="PHOSPHO-2-DEHYDRO-3-DEOXYHEPTONATE ALDOLASE"/>
    <property type="match status" value="1"/>
</dbReference>
<organism evidence="4">
    <name type="scientific">uncultured Gemmatimonadota bacterium</name>
    <dbReference type="NCBI Taxonomy" id="203437"/>
    <lineage>
        <taxon>Bacteria</taxon>
        <taxon>Pseudomonadati</taxon>
        <taxon>Gemmatimonadota</taxon>
        <taxon>environmental samples</taxon>
    </lineage>
</organism>
<dbReference type="GO" id="GO:0016832">
    <property type="term" value="F:aldehyde-lyase activity"/>
    <property type="evidence" value="ECO:0007669"/>
    <property type="project" value="InterPro"/>
</dbReference>
<dbReference type="InterPro" id="IPR052899">
    <property type="entry name" value="Class-I_DAHP_synthase"/>
</dbReference>
<dbReference type="InterPro" id="IPR006218">
    <property type="entry name" value="DAHP1/KDSA"/>
</dbReference>
<dbReference type="NCBIfam" id="NF006421">
    <property type="entry name" value="PRK08673.1"/>
    <property type="match status" value="1"/>
</dbReference>
<dbReference type="Pfam" id="PF00793">
    <property type="entry name" value="DAHP_synth_1"/>
    <property type="match status" value="1"/>
</dbReference>
<dbReference type="Gene3D" id="3.30.70.1140">
    <property type="entry name" value="Phospho-2-dehydro-3-deoxyheptonate aldolase, domain 1"/>
    <property type="match status" value="1"/>
</dbReference>
<accession>A0A6J4MRQ5</accession>
<dbReference type="EMBL" id="CADCTW010000224">
    <property type="protein sequence ID" value="CAA9366987.1"/>
    <property type="molecule type" value="Genomic_DNA"/>
</dbReference>
<evidence type="ECO:0000259" key="3">
    <source>
        <dbReference type="Pfam" id="PF18152"/>
    </source>
</evidence>
<keyword evidence="1 4" id="KW-0808">Transferase</keyword>
<proteinExistence type="predicted"/>
<reference evidence="4" key="1">
    <citation type="submission" date="2020-02" db="EMBL/GenBank/DDBJ databases">
        <authorList>
            <person name="Meier V. D."/>
        </authorList>
    </citation>
    <scope>NUCLEOTIDE SEQUENCE</scope>
    <source>
        <strain evidence="4">AVDCRST_MAG68</strain>
    </source>
</reference>
<protein>
    <submittedName>
        <fullName evidence="4">2-keto-3-deoxy-D-arabino-heptulosonate-7-phosphat e synthase I beta</fullName>
        <ecNumber evidence="4">2.5.1.54</ecNumber>
    </submittedName>
</protein>
<dbReference type="EC" id="2.5.1.54" evidence="4"/>
<dbReference type="Gene3D" id="3.20.20.70">
    <property type="entry name" value="Aldolase class I"/>
    <property type="match status" value="1"/>
</dbReference>
<dbReference type="GO" id="GO:0003849">
    <property type="term" value="F:3-deoxy-7-phosphoheptulonate synthase activity"/>
    <property type="evidence" value="ECO:0007669"/>
    <property type="project" value="UniProtKB-EC"/>
</dbReference>
<dbReference type="InterPro" id="IPR013785">
    <property type="entry name" value="Aldolase_TIM"/>
</dbReference>
<name>A0A6J4MRQ5_9BACT</name>
<dbReference type="AlphaFoldDB" id="A0A6J4MRQ5"/>
<evidence type="ECO:0000259" key="2">
    <source>
        <dbReference type="Pfam" id="PF00793"/>
    </source>
</evidence>
<dbReference type="PANTHER" id="PTHR43018:SF1">
    <property type="entry name" value="PROTEIN AROA(G)"/>
    <property type="match status" value="1"/>
</dbReference>
<feature type="domain" description="DAHP synthetase I/KDSA" evidence="2">
    <location>
        <begin position="82"/>
        <end position="326"/>
    </location>
</feature>
<dbReference type="SUPFAM" id="SSF51569">
    <property type="entry name" value="Aldolase"/>
    <property type="match status" value="1"/>
</dbReference>
<gene>
    <name evidence="4" type="ORF">AVDCRST_MAG68-4951</name>
</gene>
<dbReference type="InterPro" id="IPR006268">
    <property type="entry name" value="DAHP_syn_2"/>
</dbReference>
<dbReference type="GO" id="GO:0009073">
    <property type="term" value="P:aromatic amino acid family biosynthetic process"/>
    <property type="evidence" value="ECO:0007669"/>
    <property type="project" value="InterPro"/>
</dbReference>
<dbReference type="NCBIfam" id="TIGR01361">
    <property type="entry name" value="DAHP_synth_Bsub"/>
    <property type="match status" value="1"/>
</dbReference>
<feature type="domain" description="DAHP synthase ferredoxin-like" evidence="3">
    <location>
        <begin position="1"/>
        <end position="67"/>
    </location>
</feature>